<dbReference type="InterPro" id="IPR002931">
    <property type="entry name" value="Transglutaminase-like"/>
</dbReference>
<feature type="domain" description="Transglutaminase-like" evidence="1">
    <location>
        <begin position="186"/>
        <end position="246"/>
    </location>
</feature>
<accession>A0A934HXH5</accession>
<dbReference type="Gene3D" id="3.10.620.30">
    <property type="match status" value="1"/>
</dbReference>
<evidence type="ECO:0000313" key="2">
    <source>
        <dbReference type="EMBL" id="MBI6872185.1"/>
    </source>
</evidence>
<dbReference type="Pfam" id="PF01841">
    <property type="entry name" value="Transglut_core"/>
    <property type="match status" value="1"/>
</dbReference>
<name>A0A934HXH5_9CLOT</name>
<evidence type="ECO:0000259" key="1">
    <source>
        <dbReference type="SMART" id="SM00460"/>
    </source>
</evidence>
<organism evidence="2 3">
    <name type="scientific">Clostridium aciditolerans</name>
    <dbReference type="NCBI Taxonomy" id="339861"/>
    <lineage>
        <taxon>Bacteria</taxon>
        <taxon>Bacillati</taxon>
        <taxon>Bacillota</taxon>
        <taxon>Clostridia</taxon>
        <taxon>Eubacteriales</taxon>
        <taxon>Clostridiaceae</taxon>
        <taxon>Clostridium</taxon>
    </lineage>
</organism>
<reference evidence="2" key="1">
    <citation type="submission" date="2020-12" db="EMBL/GenBank/DDBJ databases">
        <title>Clostridium thailandense sp. nov., a novel acetogenic bacterium isolated from peat land soil in Thailand.</title>
        <authorList>
            <person name="Chaikitkaew S."/>
            <person name="Birkeland N.K."/>
        </authorList>
    </citation>
    <scope>NUCLEOTIDE SEQUENCE</scope>
    <source>
        <strain evidence="2">DSM 17425</strain>
    </source>
</reference>
<dbReference type="PANTHER" id="PTHR46333:SF2">
    <property type="entry name" value="CYTOKINESIS PROTEIN 3"/>
    <property type="match status" value="1"/>
</dbReference>
<dbReference type="Proteomes" id="UP000622687">
    <property type="component" value="Unassembled WGS sequence"/>
</dbReference>
<dbReference type="InterPro" id="IPR038765">
    <property type="entry name" value="Papain-like_cys_pep_sf"/>
</dbReference>
<dbReference type="SMART" id="SM00460">
    <property type="entry name" value="TGc"/>
    <property type="match status" value="1"/>
</dbReference>
<keyword evidence="3" id="KW-1185">Reference proteome</keyword>
<proteinExistence type="predicted"/>
<protein>
    <recommendedName>
        <fullName evidence="1">Transglutaminase-like domain-containing protein</fullName>
    </recommendedName>
</protein>
<evidence type="ECO:0000313" key="3">
    <source>
        <dbReference type="Proteomes" id="UP000622687"/>
    </source>
</evidence>
<dbReference type="GO" id="GO:0005737">
    <property type="term" value="C:cytoplasm"/>
    <property type="evidence" value="ECO:0007669"/>
    <property type="project" value="TreeGrafter"/>
</dbReference>
<comment type="caution">
    <text evidence="2">The sequence shown here is derived from an EMBL/GenBank/DDBJ whole genome shotgun (WGS) entry which is preliminary data.</text>
</comment>
<dbReference type="RefSeq" id="WP_211141678.1">
    <property type="nucleotide sequence ID" value="NZ_JAEEGB010000005.1"/>
</dbReference>
<sequence length="381" mass="43293">MFRHTQAKTLCKVFIFSLIVLIIIFISQSSKGVFSSTSSQSSVKINNYDEYYNAVKKAMLSYDSSLTLRINHYDKNVYNLDSFKKVLKDNPELQGVCTEAKISVQPSIPFKVKIDFKYSDSTETLKNKEKAVQQKVQEIVGKVIKPDMKDYEKEVVLHDYLVNNTKYDKRFFTKNMPNDSNTAYGVLINGIGACQGYSEAMYMLLKAVGIESTVISGDANDGKSWIAHAWNIVKIGGQYYHLDTTWDDPVTEDGSNDSRYTYLNLTDDQISKNHKWNKSEYPQCFSTTYNFQNLNIAEKDKNGNVIIPIKSYSDFYKSIKTSLANGDSVLSLRVLNYDANVYAVASAVNKAYTSLSKGGSYSWTYYTDELNNSEYITITFK</sequence>
<dbReference type="InterPro" id="IPR052557">
    <property type="entry name" value="CAP/Cytokinesis_protein"/>
</dbReference>
<dbReference type="EMBL" id="JAEEGB010000005">
    <property type="protein sequence ID" value="MBI6872185.1"/>
    <property type="molecule type" value="Genomic_DNA"/>
</dbReference>
<dbReference type="PANTHER" id="PTHR46333">
    <property type="entry name" value="CYTOKINESIS PROTEIN 3"/>
    <property type="match status" value="1"/>
</dbReference>
<dbReference type="SUPFAM" id="SSF54001">
    <property type="entry name" value="Cysteine proteinases"/>
    <property type="match status" value="1"/>
</dbReference>
<dbReference type="AlphaFoldDB" id="A0A934HXH5"/>
<gene>
    <name evidence="2" type="ORF">I6U51_05615</name>
</gene>